<dbReference type="EC" id="2.1.2.9" evidence="2 5"/>
<dbReference type="PANTHER" id="PTHR11138">
    <property type="entry name" value="METHIONYL-TRNA FORMYLTRANSFERASE"/>
    <property type="match status" value="1"/>
</dbReference>
<dbReference type="SUPFAM" id="SSF53328">
    <property type="entry name" value="Formyltransferase"/>
    <property type="match status" value="1"/>
</dbReference>
<evidence type="ECO:0000256" key="4">
    <source>
        <dbReference type="ARBA" id="ARBA00022917"/>
    </source>
</evidence>
<gene>
    <name evidence="5 8" type="primary">fmt</name>
    <name evidence="8" type="ORF">GCM10007100_17440</name>
</gene>
<reference evidence="8" key="1">
    <citation type="journal article" date="2014" name="Int. J. Syst. Evol. Microbiol.">
        <title>Complete genome sequence of Corynebacterium casei LMG S-19264T (=DSM 44701T), isolated from a smear-ripened cheese.</title>
        <authorList>
            <consortium name="US DOE Joint Genome Institute (JGI-PGF)"/>
            <person name="Walter F."/>
            <person name="Albersmeier A."/>
            <person name="Kalinowski J."/>
            <person name="Ruckert C."/>
        </authorList>
    </citation>
    <scope>NUCLEOTIDE SEQUENCE</scope>
    <source>
        <strain evidence="8">KCTC 12988</strain>
    </source>
</reference>
<dbReference type="PANTHER" id="PTHR11138:SF5">
    <property type="entry name" value="METHIONYL-TRNA FORMYLTRANSFERASE, MITOCHONDRIAL"/>
    <property type="match status" value="1"/>
</dbReference>
<dbReference type="InterPro" id="IPR005793">
    <property type="entry name" value="Formyl_trans_C"/>
</dbReference>
<proteinExistence type="inferred from homology"/>
<evidence type="ECO:0000313" key="8">
    <source>
        <dbReference type="EMBL" id="GHC51696.1"/>
    </source>
</evidence>
<dbReference type="InterPro" id="IPR044135">
    <property type="entry name" value="Met-tRNA-FMT_C"/>
</dbReference>
<sequence>MNIVFLGTGEIAIPTFRALLESEHRVAALVTQPDKPVGRRSEPQPPAIKVIAQEAGIPVLQPERIKSPEALAELAALSAEVMVVMAYGQILPQKLIEMPSKAIINLHASLLPKYRGASCIQSAILNDDAETGWTVMHVVKALDAGDIIEARPMAIAKDETGESLHDRLAEAGPESLLSALEEIASGSDRRTPQDEKLTCYAPKLEREDGRLDWSRPAAEIERQIRAFHTWPGTFTTFVDGKRKEKRLKVFPQVQLSKESGQPGAVQVDSESHEVRVACGAGSLVLGEVQPEGAKRMSAQEFLRGNAVDQLG</sequence>
<dbReference type="NCBIfam" id="TIGR00460">
    <property type="entry name" value="fmt"/>
    <property type="match status" value="1"/>
</dbReference>
<reference evidence="8" key="2">
    <citation type="submission" date="2020-09" db="EMBL/GenBank/DDBJ databases">
        <authorList>
            <person name="Sun Q."/>
            <person name="Kim S."/>
        </authorList>
    </citation>
    <scope>NUCLEOTIDE SEQUENCE</scope>
    <source>
        <strain evidence="8">KCTC 12988</strain>
    </source>
</reference>
<evidence type="ECO:0000259" key="7">
    <source>
        <dbReference type="Pfam" id="PF02911"/>
    </source>
</evidence>
<dbReference type="CDD" id="cd08646">
    <property type="entry name" value="FMT_core_Met-tRNA-FMT_N"/>
    <property type="match status" value="1"/>
</dbReference>
<comment type="catalytic activity">
    <reaction evidence="5">
        <text>L-methionyl-tRNA(fMet) + (6R)-10-formyltetrahydrofolate = N-formyl-L-methionyl-tRNA(fMet) + (6S)-5,6,7,8-tetrahydrofolate + H(+)</text>
        <dbReference type="Rhea" id="RHEA:24380"/>
        <dbReference type="Rhea" id="RHEA-COMP:9952"/>
        <dbReference type="Rhea" id="RHEA-COMP:9953"/>
        <dbReference type="ChEBI" id="CHEBI:15378"/>
        <dbReference type="ChEBI" id="CHEBI:57453"/>
        <dbReference type="ChEBI" id="CHEBI:78530"/>
        <dbReference type="ChEBI" id="CHEBI:78844"/>
        <dbReference type="ChEBI" id="CHEBI:195366"/>
        <dbReference type="EC" id="2.1.2.9"/>
    </reaction>
</comment>
<accession>A0A918WJJ0</accession>
<evidence type="ECO:0000256" key="3">
    <source>
        <dbReference type="ARBA" id="ARBA00022679"/>
    </source>
</evidence>
<keyword evidence="3 5" id="KW-0808">Transferase</keyword>
<dbReference type="GO" id="GO:0004479">
    <property type="term" value="F:methionyl-tRNA formyltransferase activity"/>
    <property type="evidence" value="ECO:0007669"/>
    <property type="project" value="UniProtKB-UniRule"/>
</dbReference>
<keyword evidence="4 5" id="KW-0648">Protein biosynthesis</keyword>
<dbReference type="Pfam" id="PF02911">
    <property type="entry name" value="Formyl_trans_C"/>
    <property type="match status" value="1"/>
</dbReference>
<evidence type="ECO:0000259" key="6">
    <source>
        <dbReference type="Pfam" id="PF00551"/>
    </source>
</evidence>
<comment type="similarity">
    <text evidence="1 5">Belongs to the Fmt family.</text>
</comment>
<dbReference type="Pfam" id="PF00551">
    <property type="entry name" value="Formyl_trans_N"/>
    <property type="match status" value="1"/>
</dbReference>
<dbReference type="Proteomes" id="UP000644507">
    <property type="component" value="Unassembled WGS sequence"/>
</dbReference>
<dbReference type="RefSeq" id="WP_189569547.1">
    <property type="nucleotide sequence ID" value="NZ_BMXI01000006.1"/>
</dbReference>
<dbReference type="SUPFAM" id="SSF50486">
    <property type="entry name" value="FMT C-terminal domain-like"/>
    <property type="match status" value="1"/>
</dbReference>
<dbReference type="EMBL" id="BMXI01000006">
    <property type="protein sequence ID" value="GHC51696.1"/>
    <property type="molecule type" value="Genomic_DNA"/>
</dbReference>
<dbReference type="InterPro" id="IPR036477">
    <property type="entry name" value="Formyl_transf_N_sf"/>
</dbReference>
<feature type="domain" description="Formyl transferase N-terminal" evidence="6">
    <location>
        <begin position="1"/>
        <end position="180"/>
    </location>
</feature>
<feature type="binding site" evidence="5">
    <location>
        <begin position="109"/>
        <end position="112"/>
    </location>
    <ligand>
        <name>(6S)-5,6,7,8-tetrahydrofolate</name>
        <dbReference type="ChEBI" id="CHEBI:57453"/>
    </ligand>
</feature>
<dbReference type="AlphaFoldDB" id="A0A918WJJ0"/>
<evidence type="ECO:0000256" key="1">
    <source>
        <dbReference type="ARBA" id="ARBA00010699"/>
    </source>
</evidence>
<feature type="domain" description="Formyl transferase C-terminal" evidence="7">
    <location>
        <begin position="203"/>
        <end position="305"/>
    </location>
</feature>
<protein>
    <recommendedName>
        <fullName evidence="2 5">Methionyl-tRNA formyltransferase</fullName>
        <ecNumber evidence="2 5">2.1.2.9</ecNumber>
    </recommendedName>
</protein>
<comment type="function">
    <text evidence="5">Attaches a formyl group to the free amino group of methionyl-tRNA(fMet). The formyl group appears to play a dual role in the initiator identity of N-formylmethionyl-tRNA by promoting its recognition by IF2 and preventing the misappropriation of this tRNA by the elongation apparatus.</text>
</comment>
<dbReference type="CDD" id="cd08704">
    <property type="entry name" value="Met_tRNA_FMT_C"/>
    <property type="match status" value="1"/>
</dbReference>
<dbReference type="HAMAP" id="MF_00182">
    <property type="entry name" value="Formyl_trans"/>
    <property type="match status" value="1"/>
</dbReference>
<name>A0A918WJJ0_9BACT</name>
<dbReference type="InterPro" id="IPR041711">
    <property type="entry name" value="Met-tRNA-FMT_N"/>
</dbReference>
<comment type="caution">
    <text evidence="8">The sequence shown here is derived from an EMBL/GenBank/DDBJ whole genome shotgun (WGS) entry which is preliminary data.</text>
</comment>
<keyword evidence="9" id="KW-1185">Reference proteome</keyword>
<dbReference type="Gene3D" id="3.40.50.12230">
    <property type="match status" value="1"/>
</dbReference>
<dbReference type="InterPro" id="IPR005794">
    <property type="entry name" value="Fmt"/>
</dbReference>
<dbReference type="GO" id="GO:0005829">
    <property type="term" value="C:cytosol"/>
    <property type="evidence" value="ECO:0007669"/>
    <property type="project" value="TreeGrafter"/>
</dbReference>
<evidence type="ECO:0000256" key="2">
    <source>
        <dbReference type="ARBA" id="ARBA00012261"/>
    </source>
</evidence>
<dbReference type="InterPro" id="IPR002376">
    <property type="entry name" value="Formyl_transf_N"/>
</dbReference>
<evidence type="ECO:0000256" key="5">
    <source>
        <dbReference type="HAMAP-Rule" id="MF_00182"/>
    </source>
</evidence>
<dbReference type="InterPro" id="IPR011034">
    <property type="entry name" value="Formyl_transferase-like_C_sf"/>
</dbReference>
<organism evidence="8 9">
    <name type="scientific">Roseibacillus persicicus</name>
    <dbReference type="NCBI Taxonomy" id="454148"/>
    <lineage>
        <taxon>Bacteria</taxon>
        <taxon>Pseudomonadati</taxon>
        <taxon>Verrucomicrobiota</taxon>
        <taxon>Verrucomicrobiia</taxon>
        <taxon>Verrucomicrobiales</taxon>
        <taxon>Verrucomicrobiaceae</taxon>
        <taxon>Roseibacillus</taxon>
    </lineage>
</organism>
<evidence type="ECO:0000313" key="9">
    <source>
        <dbReference type="Proteomes" id="UP000644507"/>
    </source>
</evidence>